<sequence length="342" mass="38615">MGRNKLTIIVTCIVLVMFLGQFAGIRAYVMQGSGEDRWSYAFRLFSEKREGGEQQATNNQNVAKEDPLMNRILEEAEKRRIEPVNAVNDRIWKAIPGYDGREIDVERTYEKAKQRATGTNIEYVYRSIKPKVGLDDLGAQPIYRGNPNKPMVALMINVAWGNEFIEPMLNTLDEAKVKATFFLDGSWLKKNADLAQEIQKRGHQLENHAYSHPNMSQLESQRARLEISKTKDLLKVMLGVENRWFAPPSGDFNAQTVKLAAEQGLKTVLWTLDTVDWRKPPAASIVSKIESKVEPGSLILMHPTASSRDALMDMIRVIRSKGLVLGTVEQTLSSERVEVPES</sequence>
<dbReference type="Proteomes" id="UP001597262">
    <property type="component" value="Unassembled WGS sequence"/>
</dbReference>
<dbReference type="CDD" id="cd10950">
    <property type="entry name" value="CE4_BsYlxY_like"/>
    <property type="match status" value="1"/>
</dbReference>
<dbReference type="EMBL" id="JBHTLM010000008">
    <property type="protein sequence ID" value="MFD1177243.1"/>
    <property type="molecule type" value="Genomic_DNA"/>
</dbReference>
<dbReference type="PANTHER" id="PTHR10587:SF80">
    <property type="entry name" value="CHITOOLIGOSACCHARIDE DEACETYLASE"/>
    <property type="match status" value="1"/>
</dbReference>
<dbReference type="Gene3D" id="3.20.20.370">
    <property type="entry name" value="Glycoside hydrolase/deacetylase"/>
    <property type="match status" value="1"/>
</dbReference>
<reference evidence="4" key="1">
    <citation type="journal article" date="2019" name="Int. J. Syst. Evol. Microbiol.">
        <title>The Global Catalogue of Microorganisms (GCM) 10K type strain sequencing project: providing services to taxonomists for standard genome sequencing and annotation.</title>
        <authorList>
            <consortium name="The Broad Institute Genomics Platform"/>
            <consortium name="The Broad Institute Genome Sequencing Center for Infectious Disease"/>
            <person name="Wu L."/>
            <person name="Ma J."/>
        </authorList>
    </citation>
    <scope>NUCLEOTIDE SEQUENCE [LARGE SCALE GENOMIC DNA]</scope>
    <source>
        <strain evidence="4">CCUG 59189</strain>
    </source>
</reference>
<feature type="transmembrane region" description="Helical" evidence="1">
    <location>
        <begin position="6"/>
        <end position="29"/>
    </location>
</feature>
<gene>
    <name evidence="3" type="ORF">ACFQ3W_13180</name>
</gene>
<evidence type="ECO:0000259" key="2">
    <source>
        <dbReference type="PROSITE" id="PS51677"/>
    </source>
</evidence>
<protein>
    <submittedName>
        <fullName evidence="3">Polysaccharide deacetylase family protein</fullName>
    </submittedName>
</protein>
<proteinExistence type="predicted"/>
<dbReference type="PROSITE" id="PS51677">
    <property type="entry name" value="NODB"/>
    <property type="match status" value="1"/>
</dbReference>
<evidence type="ECO:0000256" key="1">
    <source>
        <dbReference type="SAM" id="Phobius"/>
    </source>
</evidence>
<evidence type="ECO:0000313" key="4">
    <source>
        <dbReference type="Proteomes" id="UP001597262"/>
    </source>
</evidence>
<dbReference type="InterPro" id="IPR011330">
    <property type="entry name" value="Glyco_hydro/deAcase_b/a-brl"/>
</dbReference>
<keyword evidence="1" id="KW-0812">Transmembrane</keyword>
<dbReference type="InterPro" id="IPR050248">
    <property type="entry name" value="Polysacc_deacetylase_ArnD"/>
</dbReference>
<keyword evidence="1" id="KW-1133">Transmembrane helix</keyword>
<comment type="caution">
    <text evidence="3">The sequence shown here is derived from an EMBL/GenBank/DDBJ whole genome shotgun (WGS) entry which is preliminary data.</text>
</comment>
<dbReference type="SUPFAM" id="SSF88713">
    <property type="entry name" value="Glycoside hydrolase/deacetylase"/>
    <property type="match status" value="1"/>
</dbReference>
<keyword evidence="4" id="KW-1185">Reference proteome</keyword>
<organism evidence="3 4">
    <name type="scientific">Paenibacillus puldeungensis</name>
    <dbReference type="NCBI Taxonomy" id="696536"/>
    <lineage>
        <taxon>Bacteria</taxon>
        <taxon>Bacillati</taxon>
        <taxon>Bacillota</taxon>
        <taxon>Bacilli</taxon>
        <taxon>Bacillales</taxon>
        <taxon>Paenibacillaceae</taxon>
        <taxon>Paenibacillus</taxon>
    </lineage>
</organism>
<dbReference type="RefSeq" id="WP_379319683.1">
    <property type="nucleotide sequence ID" value="NZ_JBHTLM010000008.1"/>
</dbReference>
<keyword evidence="1" id="KW-0472">Membrane</keyword>
<dbReference type="PANTHER" id="PTHR10587">
    <property type="entry name" value="GLYCOSYL TRANSFERASE-RELATED"/>
    <property type="match status" value="1"/>
</dbReference>
<evidence type="ECO:0000313" key="3">
    <source>
        <dbReference type="EMBL" id="MFD1177243.1"/>
    </source>
</evidence>
<dbReference type="Pfam" id="PF01522">
    <property type="entry name" value="Polysacc_deac_1"/>
    <property type="match status" value="1"/>
</dbReference>
<name>A0ABW3RYB5_9BACL</name>
<dbReference type="InterPro" id="IPR002509">
    <property type="entry name" value="NODB_dom"/>
</dbReference>
<accession>A0ABW3RYB5</accession>
<feature type="domain" description="NodB homology" evidence="2">
    <location>
        <begin position="150"/>
        <end position="326"/>
    </location>
</feature>